<comment type="caution">
    <text evidence="1">The sequence shown here is derived from an EMBL/GenBank/DDBJ whole genome shotgun (WGS) entry which is preliminary data.</text>
</comment>
<organism evidence="1 2">
    <name type="scientific">Kordiimonas pumila</name>
    <dbReference type="NCBI Taxonomy" id="2161677"/>
    <lineage>
        <taxon>Bacteria</taxon>
        <taxon>Pseudomonadati</taxon>
        <taxon>Pseudomonadota</taxon>
        <taxon>Alphaproteobacteria</taxon>
        <taxon>Kordiimonadales</taxon>
        <taxon>Kordiimonadaceae</taxon>
        <taxon>Kordiimonas</taxon>
    </lineage>
</organism>
<reference evidence="2" key="1">
    <citation type="journal article" date="2019" name="Int. J. Syst. Evol. Microbiol.">
        <title>The Global Catalogue of Microorganisms (GCM) 10K type strain sequencing project: providing services to taxonomists for standard genome sequencing and annotation.</title>
        <authorList>
            <consortium name="The Broad Institute Genomics Platform"/>
            <consortium name="The Broad Institute Genome Sequencing Center for Infectious Disease"/>
            <person name="Wu L."/>
            <person name="Ma J."/>
        </authorList>
    </citation>
    <scope>NUCLEOTIDE SEQUENCE [LARGE SCALE GENOMIC DNA]</scope>
    <source>
        <strain evidence="2">KCTC 62164</strain>
    </source>
</reference>
<dbReference type="EMBL" id="JBHRSL010000010">
    <property type="protein sequence ID" value="MFC3052381.1"/>
    <property type="molecule type" value="Genomic_DNA"/>
</dbReference>
<protein>
    <submittedName>
        <fullName evidence="1">Uncharacterized protein</fullName>
    </submittedName>
</protein>
<evidence type="ECO:0000313" key="2">
    <source>
        <dbReference type="Proteomes" id="UP001595444"/>
    </source>
</evidence>
<accession>A0ABV7D623</accession>
<sequence>MGSSKHVTDKEIEEALNYVAQLISWYGDAYWPVFDRLEKELEERRSRAMRLNARLGCAERNKAPSYLS</sequence>
<name>A0ABV7D623_9PROT</name>
<proteinExistence type="predicted"/>
<evidence type="ECO:0000313" key="1">
    <source>
        <dbReference type="EMBL" id="MFC3052381.1"/>
    </source>
</evidence>
<keyword evidence="2" id="KW-1185">Reference proteome</keyword>
<dbReference type="Proteomes" id="UP001595444">
    <property type="component" value="Unassembled WGS sequence"/>
</dbReference>
<gene>
    <name evidence="1" type="ORF">ACFOKA_10750</name>
</gene>
<dbReference type="RefSeq" id="WP_194213955.1">
    <property type="nucleotide sequence ID" value="NZ_CP061205.1"/>
</dbReference>